<reference evidence="3" key="1">
    <citation type="submission" date="2021-01" db="EMBL/GenBank/DDBJ databases">
        <authorList>
            <person name="Corre E."/>
            <person name="Pelletier E."/>
            <person name="Niang G."/>
            <person name="Scheremetjew M."/>
            <person name="Finn R."/>
            <person name="Kale V."/>
            <person name="Holt S."/>
            <person name="Cochrane G."/>
            <person name="Meng A."/>
            <person name="Brown T."/>
            <person name="Cohen L."/>
        </authorList>
    </citation>
    <scope>NUCLEOTIDE SEQUENCE</scope>
    <source>
        <strain evidence="3">CCMP3105</strain>
    </source>
</reference>
<dbReference type="SUPFAM" id="SSF46565">
    <property type="entry name" value="Chaperone J-domain"/>
    <property type="match status" value="1"/>
</dbReference>
<dbReference type="InterPro" id="IPR052276">
    <property type="entry name" value="Diphthamide-biosynth_chaperone"/>
</dbReference>
<sequence>MSADGRPVGAAPTSQETSAGGGVASQLLDKIEEYHPGLLIAWLQRRFVLLEEASVPDTSLDSVDGEDHYAALQVPPEASDADIRRAYRRLALETHPDKPTGDQVRFLAVARAYTTLTEPRQREAYDAERRRSRQEHRPARLRPPPRVRLRPGREALREVAGDLAAAALAAAEAFAWLQKAVSSQLPAPSYEETASCGMAKGDDAEKSDVGVRFQGEGASCAVAGPPQPPRSAPPPAGPSGQDFL</sequence>
<dbReference type="PROSITE" id="PS50076">
    <property type="entry name" value="DNAJ_2"/>
    <property type="match status" value="1"/>
</dbReference>
<proteinExistence type="predicted"/>
<feature type="compositionally biased region" description="Basic residues" evidence="1">
    <location>
        <begin position="130"/>
        <end position="147"/>
    </location>
</feature>
<feature type="compositionally biased region" description="Pro residues" evidence="1">
    <location>
        <begin position="225"/>
        <end position="237"/>
    </location>
</feature>
<dbReference type="InterPro" id="IPR036869">
    <property type="entry name" value="J_dom_sf"/>
</dbReference>
<dbReference type="PANTHER" id="PTHR44240">
    <property type="entry name" value="DNAJ DOMAIN (PROKARYOTIC HEAT SHOCK PROTEIN)-RELATED"/>
    <property type="match status" value="1"/>
</dbReference>
<feature type="region of interest" description="Disordered" evidence="1">
    <location>
        <begin position="193"/>
        <end position="212"/>
    </location>
</feature>
<feature type="region of interest" description="Disordered" evidence="1">
    <location>
        <begin position="217"/>
        <end position="244"/>
    </location>
</feature>
<dbReference type="CDD" id="cd06257">
    <property type="entry name" value="DnaJ"/>
    <property type="match status" value="1"/>
</dbReference>
<evidence type="ECO:0000256" key="1">
    <source>
        <dbReference type="SAM" id="MobiDB-lite"/>
    </source>
</evidence>
<feature type="compositionally biased region" description="Basic and acidic residues" evidence="1">
    <location>
        <begin position="200"/>
        <end position="209"/>
    </location>
</feature>
<feature type="region of interest" description="Disordered" evidence="1">
    <location>
        <begin position="1"/>
        <end position="22"/>
    </location>
</feature>
<evidence type="ECO:0000259" key="2">
    <source>
        <dbReference type="PROSITE" id="PS50076"/>
    </source>
</evidence>
<feature type="compositionally biased region" description="Basic and acidic residues" evidence="1">
    <location>
        <begin position="119"/>
        <end position="129"/>
    </location>
</feature>
<dbReference type="AlphaFoldDB" id="A0A7S4R3P0"/>
<dbReference type="EMBL" id="HBNR01042604">
    <property type="protein sequence ID" value="CAE4602307.1"/>
    <property type="molecule type" value="Transcribed_RNA"/>
</dbReference>
<evidence type="ECO:0000313" key="3">
    <source>
        <dbReference type="EMBL" id="CAE4602307.1"/>
    </source>
</evidence>
<gene>
    <name evidence="3" type="ORF">AMON00008_LOCUS29629</name>
</gene>
<accession>A0A7S4R3P0</accession>
<name>A0A7S4R3P0_9DINO</name>
<dbReference type="PRINTS" id="PR00625">
    <property type="entry name" value="JDOMAIN"/>
</dbReference>
<dbReference type="Pfam" id="PF00226">
    <property type="entry name" value="DnaJ"/>
    <property type="match status" value="1"/>
</dbReference>
<protein>
    <recommendedName>
        <fullName evidence="2">J domain-containing protein</fullName>
    </recommendedName>
</protein>
<feature type="region of interest" description="Disordered" evidence="1">
    <location>
        <begin position="118"/>
        <end position="147"/>
    </location>
</feature>
<dbReference type="PANTHER" id="PTHR44240:SF10">
    <property type="entry name" value="J DOMAIN-CONTAINING PROTEIN"/>
    <property type="match status" value="1"/>
</dbReference>
<dbReference type="InterPro" id="IPR001623">
    <property type="entry name" value="DnaJ_domain"/>
</dbReference>
<dbReference type="Gene3D" id="1.10.287.110">
    <property type="entry name" value="DnaJ domain"/>
    <property type="match status" value="1"/>
</dbReference>
<dbReference type="SMART" id="SM00271">
    <property type="entry name" value="DnaJ"/>
    <property type="match status" value="1"/>
</dbReference>
<organism evidence="3">
    <name type="scientific">Alexandrium monilatum</name>
    <dbReference type="NCBI Taxonomy" id="311494"/>
    <lineage>
        <taxon>Eukaryota</taxon>
        <taxon>Sar</taxon>
        <taxon>Alveolata</taxon>
        <taxon>Dinophyceae</taxon>
        <taxon>Gonyaulacales</taxon>
        <taxon>Pyrocystaceae</taxon>
        <taxon>Alexandrium</taxon>
    </lineage>
</organism>
<feature type="domain" description="J" evidence="2">
    <location>
        <begin position="67"/>
        <end position="129"/>
    </location>
</feature>